<feature type="repeat" description="ANK" evidence="3">
    <location>
        <begin position="16"/>
        <end position="48"/>
    </location>
</feature>
<keyword evidence="1" id="KW-0677">Repeat</keyword>
<dbReference type="Pfam" id="PF00023">
    <property type="entry name" value="Ank"/>
    <property type="match status" value="1"/>
</dbReference>
<dbReference type="Proteomes" id="UP001209878">
    <property type="component" value="Unassembled WGS sequence"/>
</dbReference>
<gene>
    <name evidence="4" type="ORF">NP493_2g21022</name>
</gene>
<dbReference type="GO" id="GO:0010468">
    <property type="term" value="P:regulation of gene expression"/>
    <property type="evidence" value="ECO:0007669"/>
    <property type="project" value="TreeGrafter"/>
</dbReference>
<dbReference type="PROSITE" id="PS50088">
    <property type="entry name" value="ANK_REPEAT"/>
    <property type="match status" value="2"/>
</dbReference>
<dbReference type="PROSITE" id="PS50297">
    <property type="entry name" value="ANK_REP_REGION"/>
    <property type="match status" value="1"/>
</dbReference>
<keyword evidence="5" id="KW-1185">Reference proteome</keyword>
<evidence type="ECO:0000313" key="4">
    <source>
        <dbReference type="EMBL" id="KAK2194186.1"/>
    </source>
</evidence>
<comment type="caution">
    <text evidence="4">The sequence shown here is derived from an EMBL/GenBank/DDBJ whole genome shotgun (WGS) entry which is preliminary data.</text>
</comment>
<protein>
    <recommendedName>
        <fullName evidence="6">ANK_REP_REGION domain-containing protein</fullName>
    </recommendedName>
</protein>
<dbReference type="SMART" id="SM00248">
    <property type="entry name" value="ANK"/>
    <property type="match status" value="2"/>
</dbReference>
<name>A0AAD9ULV3_RIDPI</name>
<evidence type="ECO:0000313" key="5">
    <source>
        <dbReference type="Proteomes" id="UP001209878"/>
    </source>
</evidence>
<dbReference type="GO" id="GO:0005634">
    <property type="term" value="C:nucleus"/>
    <property type="evidence" value="ECO:0007669"/>
    <property type="project" value="TreeGrafter"/>
</dbReference>
<dbReference type="Gene3D" id="1.25.40.20">
    <property type="entry name" value="Ankyrin repeat-containing domain"/>
    <property type="match status" value="2"/>
</dbReference>
<evidence type="ECO:0000256" key="3">
    <source>
        <dbReference type="PROSITE-ProRule" id="PRU00023"/>
    </source>
</evidence>
<proteinExistence type="predicted"/>
<dbReference type="InterPro" id="IPR036770">
    <property type="entry name" value="Ankyrin_rpt-contain_sf"/>
</dbReference>
<dbReference type="AlphaFoldDB" id="A0AAD9ULV3"/>
<evidence type="ECO:0000256" key="2">
    <source>
        <dbReference type="ARBA" id="ARBA00023043"/>
    </source>
</evidence>
<keyword evidence="2 3" id="KW-0040">ANK repeat</keyword>
<dbReference type="EMBL" id="JAODUO010000002">
    <property type="protein sequence ID" value="KAK2194186.1"/>
    <property type="molecule type" value="Genomic_DNA"/>
</dbReference>
<dbReference type="SUPFAM" id="SSF48403">
    <property type="entry name" value="Ankyrin repeat"/>
    <property type="match status" value="1"/>
</dbReference>
<reference evidence="4" key="1">
    <citation type="journal article" date="2023" name="Mol. Biol. Evol.">
        <title>Third-Generation Sequencing Reveals the Adaptive Role of the Epigenome in Three Deep-Sea Polychaetes.</title>
        <authorList>
            <person name="Perez M."/>
            <person name="Aroh O."/>
            <person name="Sun Y."/>
            <person name="Lan Y."/>
            <person name="Juniper S.K."/>
            <person name="Young C.R."/>
            <person name="Angers B."/>
            <person name="Qian P.Y."/>
        </authorList>
    </citation>
    <scope>NUCLEOTIDE SEQUENCE</scope>
    <source>
        <strain evidence="4">R07B-5</strain>
    </source>
</reference>
<organism evidence="4 5">
    <name type="scientific">Ridgeia piscesae</name>
    <name type="common">Tubeworm</name>
    <dbReference type="NCBI Taxonomy" id="27915"/>
    <lineage>
        <taxon>Eukaryota</taxon>
        <taxon>Metazoa</taxon>
        <taxon>Spiralia</taxon>
        <taxon>Lophotrochozoa</taxon>
        <taxon>Annelida</taxon>
        <taxon>Polychaeta</taxon>
        <taxon>Sedentaria</taxon>
        <taxon>Canalipalpata</taxon>
        <taxon>Sabellida</taxon>
        <taxon>Siboglinidae</taxon>
        <taxon>Ridgeia</taxon>
    </lineage>
</organism>
<evidence type="ECO:0008006" key="6">
    <source>
        <dbReference type="Google" id="ProtNLM"/>
    </source>
</evidence>
<feature type="repeat" description="ANK" evidence="3">
    <location>
        <begin position="86"/>
        <end position="118"/>
    </location>
</feature>
<accession>A0AAD9ULV3</accession>
<dbReference type="PANTHER" id="PTHR24124:SF8">
    <property type="entry name" value="OCA DOMAIN-CONTAINING PROTEIN"/>
    <property type="match status" value="1"/>
</dbReference>
<dbReference type="InterPro" id="IPR002110">
    <property type="entry name" value="Ankyrin_rpt"/>
</dbReference>
<dbReference type="PANTHER" id="PTHR24124">
    <property type="entry name" value="ANKYRIN REPEAT FAMILY A"/>
    <property type="match status" value="1"/>
</dbReference>
<sequence length="129" mass="13862">STYIFQGAEIDACDASGRSPLLLAATNRSWASANALLVRQADVTVRDRERRTILHLIVQNGGKPSLICVDFCQEKLRRLLDERDTAGNTPLHYAAIGGQPSTIGCLLGLGAALNVTNNLLQSPLHLAAR</sequence>
<evidence type="ECO:0000256" key="1">
    <source>
        <dbReference type="ARBA" id="ARBA00022737"/>
    </source>
</evidence>
<feature type="non-terminal residue" evidence="4">
    <location>
        <position position="129"/>
    </location>
</feature>